<feature type="signal peptide" evidence="1">
    <location>
        <begin position="1"/>
        <end position="21"/>
    </location>
</feature>
<sequence length="68" mass="7141">MQFSTTIITLIMASLATTVAAAPSAESKMEARGCTNRSYGSWDACFAGCKEGQCNQAAGTKGVWCRCP</sequence>
<dbReference type="HOGENOM" id="CLU_2793973_0_0_1"/>
<reference evidence="3" key="1">
    <citation type="journal article" date="2013" name="Genome Announc.">
        <title>Draft genome sequence of the grapevine dieback fungus Eutypa lata UCR-EL1.</title>
        <authorList>
            <person name="Blanco-Ulate B."/>
            <person name="Rolshausen P.E."/>
            <person name="Cantu D."/>
        </authorList>
    </citation>
    <scope>NUCLEOTIDE SEQUENCE [LARGE SCALE GENOMIC DNA]</scope>
    <source>
        <strain evidence="3">UCR-EL1</strain>
    </source>
</reference>
<name>M7SDI8_EUTLA</name>
<keyword evidence="1" id="KW-0732">Signal</keyword>
<dbReference type="KEGG" id="ela:UCREL1_8737"/>
<protein>
    <recommendedName>
        <fullName evidence="4">Invertebrate defensins family profile domain-containing protein</fullName>
    </recommendedName>
</protein>
<organism evidence="2 3">
    <name type="scientific">Eutypa lata (strain UCR-EL1)</name>
    <name type="common">Grapevine dieback disease fungus</name>
    <name type="synonym">Eutypa armeniacae</name>
    <dbReference type="NCBI Taxonomy" id="1287681"/>
    <lineage>
        <taxon>Eukaryota</taxon>
        <taxon>Fungi</taxon>
        <taxon>Dikarya</taxon>
        <taxon>Ascomycota</taxon>
        <taxon>Pezizomycotina</taxon>
        <taxon>Sordariomycetes</taxon>
        <taxon>Xylariomycetidae</taxon>
        <taxon>Xylariales</taxon>
        <taxon>Diatrypaceae</taxon>
        <taxon>Eutypa</taxon>
    </lineage>
</organism>
<dbReference type="EMBL" id="KB707096">
    <property type="protein sequence ID" value="EMR64289.1"/>
    <property type="molecule type" value="Genomic_DNA"/>
</dbReference>
<proteinExistence type="predicted"/>
<feature type="chain" id="PRO_5004084670" description="Invertebrate defensins family profile domain-containing protein" evidence="1">
    <location>
        <begin position="22"/>
        <end position="68"/>
    </location>
</feature>
<dbReference type="Proteomes" id="UP000012174">
    <property type="component" value="Unassembled WGS sequence"/>
</dbReference>
<gene>
    <name evidence="2" type="ORF">UCREL1_8737</name>
</gene>
<evidence type="ECO:0000313" key="2">
    <source>
        <dbReference type="EMBL" id="EMR64289.1"/>
    </source>
</evidence>
<dbReference type="AlphaFoldDB" id="M7SDI8"/>
<evidence type="ECO:0008006" key="4">
    <source>
        <dbReference type="Google" id="ProtNLM"/>
    </source>
</evidence>
<accession>M7SDI8</accession>
<keyword evidence="3" id="KW-1185">Reference proteome</keyword>
<evidence type="ECO:0000256" key="1">
    <source>
        <dbReference type="SAM" id="SignalP"/>
    </source>
</evidence>
<evidence type="ECO:0000313" key="3">
    <source>
        <dbReference type="Proteomes" id="UP000012174"/>
    </source>
</evidence>